<name>A0AA43QH68_9LECA</name>
<comment type="similarity">
    <text evidence="2">Belongs to the major facilitator superfamily. TCR/Tet family.</text>
</comment>
<dbReference type="CDD" id="cd17502">
    <property type="entry name" value="MFS_Azr1_MDR_like"/>
    <property type="match status" value="1"/>
</dbReference>
<dbReference type="PROSITE" id="PS50850">
    <property type="entry name" value="MFS"/>
    <property type="match status" value="1"/>
</dbReference>
<feature type="transmembrane region" description="Helical" evidence="7">
    <location>
        <begin position="532"/>
        <end position="550"/>
    </location>
</feature>
<feature type="transmembrane region" description="Helical" evidence="7">
    <location>
        <begin position="131"/>
        <end position="150"/>
    </location>
</feature>
<dbReference type="PANTHER" id="PTHR23501">
    <property type="entry name" value="MAJOR FACILITATOR SUPERFAMILY"/>
    <property type="match status" value="1"/>
</dbReference>
<dbReference type="GO" id="GO:0022857">
    <property type="term" value="F:transmembrane transporter activity"/>
    <property type="evidence" value="ECO:0007669"/>
    <property type="project" value="InterPro"/>
</dbReference>
<feature type="transmembrane region" description="Helical" evidence="7">
    <location>
        <begin position="63"/>
        <end position="91"/>
    </location>
</feature>
<comment type="subcellular location">
    <subcellularLocation>
        <location evidence="1">Membrane</location>
        <topology evidence="1">Multi-pass membrane protein</topology>
    </subcellularLocation>
</comment>
<feature type="transmembrane region" description="Helical" evidence="7">
    <location>
        <begin position="364"/>
        <end position="384"/>
    </location>
</feature>
<dbReference type="InterPro" id="IPR011701">
    <property type="entry name" value="MFS"/>
</dbReference>
<dbReference type="PANTHER" id="PTHR23501:SF193">
    <property type="entry name" value="MULTIDRUG TRANSPORTER, PUTATIVE (AFU_ORTHOLOGUE AFUA_8G00940)-RELATED"/>
    <property type="match status" value="1"/>
</dbReference>
<evidence type="ECO:0000256" key="2">
    <source>
        <dbReference type="ARBA" id="ARBA00007520"/>
    </source>
</evidence>
<feature type="domain" description="Major facilitator superfamily (MFS) profile" evidence="8">
    <location>
        <begin position="66"/>
        <end position="555"/>
    </location>
</feature>
<keyword evidence="10" id="KW-1185">Reference proteome</keyword>
<accession>A0AA43QH68</accession>
<dbReference type="Pfam" id="PF07690">
    <property type="entry name" value="MFS_1"/>
    <property type="match status" value="1"/>
</dbReference>
<reference evidence="9" key="1">
    <citation type="journal article" date="2023" name="Genome Biol. Evol.">
        <title>First Whole Genome Sequence and Flow Cytometry Genome Size Data for the Lichen-Forming Fungus Ramalina farinacea (Ascomycota).</title>
        <authorList>
            <person name="Llewellyn T."/>
            <person name="Mian S."/>
            <person name="Hill R."/>
            <person name="Leitch I.J."/>
            <person name="Gaya E."/>
        </authorList>
    </citation>
    <scope>NUCLEOTIDE SEQUENCE</scope>
    <source>
        <strain evidence="9">LIQ254RAFAR</strain>
    </source>
</reference>
<sequence length="602" mass="65452">MDPPVVDSLVAKDIQLHPHGHHASDSSDSNSDEVQLAERGIAIKPENVGKPQADEEYVSGFKLALVLGCITLVYFLMMLDVTILATAIPYITNDFHSLLDVGWYASAYSLANASLQPLTGRIYMRLNSKKAFLVFLFVFELGSLLCGVATSSKMLIVGRAVAGLGGSGLMNGALTIFNSCIPPHKQPALLGILMALGMLGIAFGPLLGGAITEYATWRWCFYINLPVGGPVALVFLLLRIPDKIAKPDWRTVARNVLSEFDLIGFAIFAPASIMFFLALQYGGNQYAWNSPTVICLFWGAGVTFIIWLGWNYWKGDDAMIPVSILSNRGVWSSCSQNLFFAGTIFVTAYYLPIYFQVVLGKKPLISGVDVLANILPQMFTTIIAGRMVQIFGYYLPFTLSGGVLNAIACGILSLLSPTTSVGKWVGYQILLGVSRGLAISMPILVIQSTLPAPQVPIGMCLFVFSQMFGGAIMVVFSQTILTNSLKTELPKYAPAVNAQAVIAAGATNFRKTVRPDLLEGVLVAYAKSLGRIYYLAAPMAVVALVLSYFMGWRDLRKKEVGNEEEMKEGMKEDSASTTKAGPESMEMSRRSLDREVVSREQV</sequence>
<feature type="transmembrane region" description="Helical" evidence="7">
    <location>
        <begin position="334"/>
        <end position="352"/>
    </location>
</feature>
<dbReference type="Proteomes" id="UP001161017">
    <property type="component" value="Unassembled WGS sequence"/>
</dbReference>
<feature type="transmembrane region" description="Helical" evidence="7">
    <location>
        <begin position="458"/>
        <end position="481"/>
    </location>
</feature>
<dbReference type="InterPro" id="IPR020846">
    <property type="entry name" value="MFS_dom"/>
</dbReference>
<evidence type="ECO:0000256" key="6">
    <source>
        <dbReference type="SAM" id="MobiDB-lite"/>
    </source>
</evidence>
<keyword evidence="3 7" id="KW-0812">Transmembrane</keyword>
<feature type="transmembrane region" description="Helical" evidence="7">
    <location>
        <begin position="156"/>
        <end position="177"/>
    </location>
</feature>
<evidence type="ECO:0000313" key="10">
    <source>
        <dbReference type="Proteomes" id="UP001161017"/>
    </source>
</evidence>
<dbReference type="Gene3D" id="1.20.1720.10">
    <property type="entry name" value="Multidrug resistance protein D"/>
    <property type="match status" value="1"/>
</dbReference>
<dbReference type="SUPFAM" id="SSF103473">
    <property type="entry name" value="MFS general substrate transporter"/>
    <property type="match status" value="1"/>
</dbReference>
<evidence type="ECO:0000256" key="5">
    <source>
        <dbReference type="ARBA" id="ARBA00023136"/>
    </source>
</evidence>
<feature type="transmembrane region" description="Helical" evidence="7">
    <location>
        <begin position="291"/>
        <end position="313"/>
    </location>
</feature>
<evidence type="ECO:0000256" key="4">
    <source>
        <dbReference type="ARBA" id="ARBA00022989"/>
    </source>
</evidence>
<evidence type="ECO:0000313" key="9">
    <source>
        <dbReference type="EMBL" id="MDI1485589.1"/>
    </source>
</evidence>
<feature type="compositionally biased region" description="Basic and acidic residues" evidence="6">
    <location>
        <begin position="586"/>
        <end position="602"/>
    </location>
</feature>
<feature type="region of interest" description="Disordered" evidence="6">
    <location>
        <begin position="561"/>
        <end position="602"/>
    </location>
</feature>
<evidence type="ECO:0000256" key="3">
    <source>
        <dbReference type="ARBA" id="ARBA00022692"/>
    </source>
</evidence>
<keyword evidence="5 7" id="KW-0472">Membrane</keyword>
<feature type="transmembrane region" description="Helical" evidence="7">
    <location>
        <begin position="259"/>
        <end position="279"/>
    </location>
</feature>
<dbReference type="Gene3D" id="1.20.1250.20">
    <property type="entry name" value="MFS general substrate transporter like domains"/>
    <property type="match status" value="1"/>
</dbReference>
<feature type="transmembrane region" description="Helical" evidence="7">
    <location>
        <begin position="427"/>
        <end position="446"/>
    </location>
</feature>
<feature type="transmembrane region" description="Helical" evidence="7">
    <location>
        <begin position="216"/>
        <end position="238"/>
    </location>
</feature>
<comment type="caution">
    <text evidence="9">The sequence shown here is derived from an EMBL/GenBank/DDBJ whole genome shotgun (WGS) entry which is preliminary data.</text>
</comment>
<dbReference type="InterPro" id="IPR036259">
    <property type="entry name" value="MFS_trans_sf"/>
</dbReference>
<feature type="transmembrane region" description="Helical" evidence="7">
    <location>
        <begin position="391"/>
        <end position="415"/>
    </location>
</feature>
<feature type="transmembrane region" description="Helical" evidence="7">
    <location>
        <begin position="189"/>
        <end position="210"/>
    </location>
</feature>
<organism evidence="9 10">
    <name type="scientific">Ramalina farinacea</name>
    <dbReference type="NCBI Taxonomy" id="258253"/>
    <lineage>
        <taxon>Eukaryota</taxon>
        <taxon>Fungi</taxon>
        <taxon>Dikarya</taxon>
        <taxon>Ascomycota</taxon>
        <taxon>Pezizomycotina</taxon>
        <taxon>Lecanoromycetes</taxon>
        <taxon>OSLEUM clade</taxon>
        <taxon>Lecanoromycetidae</taxon>
        <taxon>Lecanorales</taxon>
        <taxon>Lecanorineae</taxon>
        <taxon>Ramalinaceae</taxon>
        <taxon>Ramalina</taxon>
    </lineage>
</organism>
<dbReference type="AlphaFoldDB" id="A0AA43QH68"/>
<evidence type="ECO:0000256" key="7">
    <source>
        <dbReference type="SAM" id="Phobius"/>
    </source>
</evidence>
<dbReference type="FunFam" id="1.20.1250.20:FF:000196">
    <property type="entry name" value="MFS toxin efflux pump (AflT)"/>
    <property type="match status" value="1"/>
</dbReference>
<evidence type="ECO:0000256" key="1">
    <source>
        <dbReference type="ARBA" id="ARBA00004141"/>
    </source>
</evidence>
<dbReference type="EMBL" id="JAPUFD010000001">
    <property type="protein sequence ID" value="MDI1485589.1"/>
    <property type="molecule type" value="Genomic_DNA"/>
</dbReference>
<gene>
    <name evidence="9" type="ORF">OHK93_000727</name>
</gene>
<protein>
    <recommendedName>
        <fullName evidence="8">Major facilitator superfamily (MFS) profile domain-containing protein</fullName>
    </recommendedName>
</protein>
<keyword evidence="4 7" id="KW-1133">Transmembrane helix</keyword>
<proteinExistence type="inferred from homology"/>
<evidence type="ECO:0000259" key="8">
    <source>
        <dbReference type="PROSITE" id="PS50850"/>
    </source>
</evidence>
<dbReference type="GO" id="GO:0005886">
    <property type="term" value="C:plasma membrane"/>
    <property type="evidence" value="ECO:0007669"/>
    <property type="project" value="TreeGrafter"/>
</dbReference>